<dbReference type="Proteomes" id="UP001212821">
    <property type="component" value="Chromosome"/>
</dbReference>
<sequence length="172" mass="18566">MHRRTASIARAPAALRPVVRVNPVVTATPAPAEQVPRRGTVEQLTDYPATTVRESGAEPLIDLHHAAAGPDRFLALARSSTPPPADPVDFTVHLATPGSTDRICDQYGPDTGGWVNSGVQHQAVINLRRWTEPSEYYQGRPELYHALAVNHEVGHVLGNGHVDCPGPAPRCR</sequence>
<dbReference type="EMBL" id="CP115450">
    <property type="protein sequence ID" value="WBP85526.1"/>
    <property type="molecule type" value="Genomic_DNA"/>
</dbReference>
<evidence type="ECO:0000259" key="1">
    <source>
        <dbReference type="Pfam" id="PF11350"/>
    </source>
</evidence>
<dbReference type="InterPro" id="IPR022603">
    <property type="entry name" value="DUF3152"/>
</dbReference>
<dbReference type="RefSeq" id="WP_270141547.1">
    <property type="nucleotide sequence ID" value="NZ_CP115450.1"/>
</dbReference>
<organism evidence="2 3">
    <name type="scientific">Kitasatospora cathayae</name>
    <dbReference type="NCBI Taxonomy" id="3004092"/>
    <lineage>
        <taxon>Bacteria</taxon>
        <taxon>Bacillati</taxon>
        <taxon>Actinomycetota</taxon>
        <taxon>Actinomycetes</taxon>
        <taxon>Kitasatosporales</taxon>
        <taxon>Streptomycetaceae</taxon>
        <taxon>Kitasatospora</taxon>
    </lineage>
</organism>
<dbReference type="Pfam" id="PF11350">
    <property type="entry name" value="DUF3152"/>
    <property type="match status" value="1"/>
</dbReference>
<proteinExistence type="predicted"/>
<evidence type="ECO:0000313" key="2">
    <source>
        <dbReference type="EMBL" id="WBP85526.1"/>
    </source>
</evidence>
<evidence type="ECO:0000313" key="3">
    <source>
        <dbReference type="Proteomes" id="UP001212821"/>
    </source>
</evidence>
<feature type="domain" description="DUF3152" evidence="1">
    <location>
        <begin position="87"/>
        <end position="165"/>
    </location>
</feature>
<gene>
    <name evidence="2" type="ORF">O1G21_06445</name>
</gene>
<reference evidence="3" key="1">
    <citation type="submission" date="2022-12" db="EMBL/GenBank/DDBJ databases">
        <authorList>
            <person name="Mo P."/>
        </authorList>
    </citation>
    <scope>NUCLEOTIDE SEQUENCE [LARGE SCALE GENOMIC DNA]</scope>
    <source>
        <strain evidence="3">HUAS 3-15</strain>
    </source>
</reference>
<accession>A0ABY7PYS0</accession>
<keyword evidence="3" id="KW-1185">Reference proteome</keyword>
<dbReference type="SUPFAM" id="SSF55486">
    <property type="entry name" value="Metalloproteases ('zincins'), catalytic domain"/>
    <property type="match status" value="1"/>
</dbReference>
<name>A0ABY7PYS0_9ACTN</name>
<protein>
    <submittedName>
        <fullName evidence="2">DUF3152 domain-containing protein</fullName>
    </submittedName>
</protein>